<dbReference type="PRINTS" id="PR00834">
    <property type="entry name" value="PROTEASES2C"/>
</dbReference>
<evidence type="ECO:0000256" key="1">
    <source>
        <dbReference type="ARBA" id="ARBA00022670"/>
    </source>
</evidence>
<dbReference type="SUPFAM" id="SSF50494">
    <property type="entry name" value="Trypsin-like serine proteases"/>
    <property type="match status" value="1"/>
</dbReference>
<comment type="caution">
    <text evidence="6">The sequence shown here is derived from an EMBL/GenBank/DDBJ whole genome shotgun (WGS) entry which is preliminary data.</text>
</comment>
<feature type="compositionally biased region" description="Low complexity" evidence="3">
    <location>
        <begin position="26"/>
        <end position="40"/>
    </location>
</feature>
<dbReference type="Proteomes" id="UP001589894">
    <property type="component" value="Unassembled WGS sequence"/>
</dbReference>
<dbReference type="Gene3D" id="2.30.42.10">
    <property type="match status" value="1"/>
</dbReference>
<proteinExistence type="predicted"/>
<accession>A0ABV6NXC7</accession>
<protein>
    <submittedName>
        <fullName evidence="6">Trypsin-like peptidase domain-containing protein</fullName>
    </submittedName>
</protein>
<feature type="transmembrane region" description="Helical" evidence="4">
    <location>
        <begin position="156"/>
        <end position="179"/>
    </location>
</feature>
<feature type="compositionally biased region" description="Pro residues" evidence="3">
    <location>
        <begin position="13"/>
        <end position="25"/>
    </location>
</feature>
<evidence type="ECO:0000256" key="4">
    <source>
        <dbReference type="SAM" id="Phobius"/>
    </source>
</evidence>
<dbReference type="PROSITE" id="PS50106">
    <property type="entry name" value="PDZ"/>
    <property type="match status" value="1"/>
</dbReference>
<evidence type="ECO:0000256" key="2">
    <source>
        <dbReference type="ARBA" id="ARBA00022801"/>
    </source>
</evidence>
<dbReference type="Gene3D" id="2.40.10.120">
    <property type="match status" value="1"/>
</dbReference>
<feature type="region of interest" description="Disordered" evidence="3">
    <location>
        <begin position="1"/>
        <end position="149"/>
    </location>
</feature>
<dbReference type="InterPro" id="IPR051201">
    <property type="entry name" value="Chloro_Bact_Ser_Proteases"/>
</dbReference>
<keyword evidence="2" id="KW-0378">Hydrolase</keyword>
<dbReference type="InterPro" id="IPR001478">
    <property type="entry name" value="PDZ"/>
</dbReference>
<evidence type="ECO:0000256" key="3">
    <source>
        <dbReference type="SAM" id="MobiDB-lite"/>
    </source>
</evidence>
<dbReference type="InterPro" id="IPR001940">
    <property type="entry name" value="Peptidase_S1C"/>
</dbReference>
<dbReference type="Pfam" id="PF13365">
    <property type="entry name" value="Trypsin_2"/>
    <property type="match status" value="1"/>
</dbReference>
<dbReference type="PANTHER" id="PTHR43343">
    <property type="entry name" value="PEPTIDASE S12"/>
    <property type="match status" value="1"/>
</dbReference>
<evidence type="ECO:0000313" key="7">
    <source>
        <dbReference type="Proteomes" id="UP001589894"/>
    </source>
</evidence>
<name>A0ABV6NXC7_9ACTN</name>
<keyword evidence="4" id="KW-0472">Membrane</keyword>
<keyword evidence="7" id="KW-1185">Reference proteome</keyword>
<reference evidence="6 7" key="1">
    <citation type="submission" date="2024-09" db="EMBL/GenBank/DDBJ databases">
        <authorList>
            <person name="Sun Q."/>
            <person name="Mori K."/>
        </authorList>
    </citation>
    <scope>NUCLEOTIDE SEQUENCE [LARGE SCALE GENOMIC DNA]</scope>
    <source>
        <strain evidence="6 7">TBRC 2205</strain>
    </source>
</reference>
<dbReference type="PANTHER" id="PTHR43343:SF3">
    <property type="entry name" value="PROTEASE DO-LIKE 8, CHLOROPLASTIC"/>
    <property type="match status" value="1"/>
</dbReference>
<sequence>MTDGWNWHQPAGTPQPAPRPDPGTPVGPASAWGGPPAGSASGWGGPPPAGSGSAWAGPPPTGSGAWGGPPPGTGAAYPGAGGPSPAVPSPVWAGPSPADRAGEPSPWWSDALHDPWRDPSTPVATVLRPSGADAGAEPEPVTDPDAPRPRGLRTMFLISIVTALLAGALGGSLGFAFAMRGGVARPTALGAPNASAPAAAQRPPESLAGVAERMLPSVVTVRTSSTEGTSVGSGFVATEDGYVITNQHVVEGANGPATVEFSDGSTTPANIVGQDAESDIAVIKARRSGLTPVQFGDSEAIAVGDPVLAFGSPLALSNTVTAGIVSALDRTIRAGEPGGPVRYYAAIQTDAAVNQGNSGGPLVDGAGRVVGVNSVIKSLAIDEQQAGNIGLAFAIPINQAKRIASDIIDTGRARRTVIGAQVGSDGAAGAGTGVRLSSVEPGGPAASAGLKSGDILLKLGGRALTEPTDLIALVRKYAPGSVVSVEYRRGAARQTASVTLAADAK</sequence>
<dbReference type="InterPro" id="IPR009003">
    <property type="entry name" value="Peptidase_S1_PA"/>
</dbReference>
<dbReference type="InterPro" id="IPR036034">
    <property type="entry name" value="PDZ_sf"/>
</dbReference>
<keyword evidence="4" id="KW-0812">Transmembrane</keyword>
<keyword evidence="1" id="KW-0645">Protease</keyword>
<dbReference type="Pfam" id="PF13180">
    <property type="entry name" value="PDZ_2"/>
    <property type="match status" value="1"/>
</dbReference>
<dbReference type="SMART" id="SM00228">
    <property type="entry name" value="PDZ"/>
    <property type="match status" value="1"/>
</dbReference>
<dbReference type="RefSeq" id="WP_377337952.1">
    <property type="nucleotide sequence ID" value="NZ_JBHLUE010000008.1"/>
</dbReference>
<feature type="domain" description="PDZ" evidence="5">
    <location>
        <begin position="407"/>
        <end position="489"/>
    </location>
</feature>
<dbReference type="SUPFAM" id="SSF50156">
    <property type="entry name" value="PDZ domain-like"/>
    <property type="match status" value="1"/>
</dbReference>
<feature type="compositionally biased region" description="Low complexity" evidence="3">
    <location>
        <begin position="89"/>
        <end position="98"/>
    </location>
</feature>
<organism evidence="6 7">
    <name type="scientific">Plantactinospora siamensis</name>
    <dbReference type="NCBI Taxonomy" id="555372"/>
    <lineage>
        <taxon>Bacteria</taxon>
        <taxon>Bacillati</taxon>
        <taxon>Actinomycetota</taxon>
        <taxon>Actinomycetes</taxon>
        <taxon>Micromonosporales</taxon>
        <taxon>Micromonosporaceae</taxon>
        <taxon>Plantactinospora</taxon>
    </lineage>
</organism>
<evidence type="ECO:0000313" key="6">
    <source>
        <dbReference type="EMBL" id="MFC0564723.1"/>
    </source>
</evidence>
<gene>
    <name evidence="6" type="ORF">ACFFHU_11335</name>
</gene>
<dbReference type="EMBL" id="JBHLUE010000008">
    <property type="protein sequence ID" value="MFC0564723.1"/>
    <property type="molecule type" value="Genomic_DNA"/>
</dbReference>
<evidence type="ECO:0000259" key="5">
    <source>
        <dbReference type="PROSITE" id="PS50106"/>
    </source>
</evidence>
<keyword evidence="4" id="KW-1133">Transmembrane helix</keyword>